<dbReference type="SUPFAM" id="SSF51735">
    <property type="entry name" value="NAD(P)-binding Rossmann-fold domains"/>
    <property type="match status" value="1"/>
</dbReference>
<evidence type="ECO:0000313" key="4">
    <source>
        <dbReference type="Proteomes" id="UP000604001"/>
    </source>
</evidence>
<organism evidence="3 4">
    <name type="scientific">Nocardioides deserti</name>
    <dbReference type="NCBI Taxonomy" id="1588644"/>
    <lineage>
        <taxon>Bacteria</taxon>
        <taxon>Bacillati</taxon>
        <taxon>Actinomycetota</taxon>
        <taxon>Actinomycetes</taxon>
        <taxon>Propionibacteriales</taxon>
        <taxon>Nocardioidaceae</taxon>
        <taxon>Nocardioides</taxon>
    </lineage>
</organism>
<dbReference type="CDD" id="cd05333">
    <property type="entry name" value="BKR_SDR_c"/>
    <property type="match status" value="1"/>
</dbReference>
<dbReference type="PANTHER" id="PTHR42760:SF96">
    <property type="entry name" value="3-OXOACYL-[ACYL-CARRIER-PROTEIN] REDUCTASE FABG"/>
    <property type="match status" value="1"/>
</dbReference>
<name>A0ABR6U4B6_9ACTN</name>
<dbReference type="EMBL" id="JACMYC010000001">
    <property type="protein sequence ID" value="MBC2959140.1"/>
    <property type="molecule type" value="Genomic_DNA"/>
</dbReference>
<comment type="caution">
    <text evidence="3">The sequence shown here is derived from an EMBL/GenBank/DDBJ whole genome shotgun (WGS) entry which is preliminary data.</text>
</comment>
<dbReference type="Proteomes" id="UP000604001">
    <property type="component" value="Unassembled WGS sequence"/>
</dbReference>
<dbReference type="InterPro" id="IPR057326">
    <property type="entry name" value="KR_dom"/>
</dbReference>
<evidence type="ECO:0000259" key="2">
    <source>
        <dbReference type="SMART" id="SM00822"/>
    </source>
</evidence>
<comment type="similarity">
    <text evidence="1">Belongs to the short-chain dehydrogenases/reductases (SDR) family.</text>
</comment>
<reference evidence="3 4" key="1">
    <citation type="submission" date="2020-08" db="EMBL/GenBank/DDBJ databases">
        <title>novel species in genus Nocardioides.</title>
        <authorList>
            <person name="Zhang G."/>
        </authorList>
    </citation>
    <scope>NUCLEOTIDE SEQUENCE [LARGE SCALE GENOMIC DNA]</scope>
    <source>
        <strain evidence="3 4">SC8A-24</strain>
    </source>
</reference>
<dbReference type="InterPro" id="IPR002347">
    <property type="entry name" value="SDR_fam"/>
</dbReference>
<keyword evidence="4" id="KW-1185">Reference proteome</keyword>
<feature type="domain" description="Ketoreductase" evidence="2">
    <location>
        <begin position="16"/>
        <end position="189"/>
    </location>
</feature>
<sequence>MDVTETDPGEGLPTGRSVLVTGGNRGIGRAIAEAFLAQGDRVAVTTRSGGAPEGALDVRCDVTDQAAVDAAFAEVEAAHGPVEVLVANAGITQDTLLLRMSEDDWSSVIDTNLTGSYRLAKRAAKGMLRLRRGRIILISSVVGLLGSAGQANYAASKAGLVGMARSLARELGSRSITTNVVAPGFVETDMTGVLTDEQRDTIKAQVPLGRYAVPAEVASAVTWLASDDAGYVTGAVIPVDGGLGMGH</sequence>
<dbReference type="Gene3D" id="3.40.50.720">
    <property type="entry name" value="NAD(P)-binding Rossmann-like Domain"/>
    <property type="match status" value="1"/>
</dbReference>
<dbReference type="Pfam" id="PF13561">
    <property type="entry name" value="adh_short_C2"/>
    <property type="match status" value="1"/>
</dbReference>
<dbReference type="NCBIfam" id="NF009466">
    <property type="entry name" value="PRK12826.1-2"/>
    <property type="match status" value="1"/>
</dbReference>
<accession>A0ABR6U4B6</accession>
<dbReference type="InterPro" id="IPR020904">
    <property type="entry name" value="Sc_DH/Rdtase_CS"/>
</dbReference>
<proteinExistence type="inferred from homology"/>
<evidence type="ECO:0000313" key="3">
    <source>
        <dbReference type="EMBL" id="MBC2959140.1"/>
    </source>
</evidence>
<dbReference type="InterPro" id="IPR036291">
    <property type="entry name" value="NAD(P)-bd_dom_sf"/>
</dbReference>
<protein>
    <submittedName>
        <fullName evidence="3">Beta-ketoacyl-ACP reductase</fullName>
    </submittedName>
</protein>
<dbReference type="PROSITE" id="PS00061">
    <property type="entry name" value="ADH_SHORT"/>
    <property type="match status" value="1"/>
</dbReference>
<dbReference type="SMART" id="SM00822">
    <property type="entry name" value="PKS_KR"/>
    <property type="match status" value="1"/>
</dbReference>
<gene>
    <name evidence="3" type="ORF">H7344_02370</name>
</gene>
<dbReference type="PRINTS" id="PR00080">
    <property type="entry name" value="SDRFAMILY"/>
</dbReference>
<dbReference type="PRINTS" id="PR00081">
    <property type="entry name" value="GDHRDH"/>
</dbReference>
<dbReference type="PANTHER" id="PTHR42760">
    <property type="entry name" value="SHORT-CHAIN DEHYDROGENASES/REDUCTASES FAMILY MEMBER"/>
    <property type="match status" value="1"/>
</dbReference>
<evidence type="ECO:0000256" key="1">
    <source>
        <dbReference type="ARBA" id="ARBA00006484"/>
    </source>
</evidence>